<evidence type="ECO:0000256" key="7">
    <source>
        <dbReference type="ARBA" id="ARBA00023136"/>
    </source>
</evidence>
<feature type="domain" description="ArnT-like N-terminal" evidence="9">
    <location>
        <begin position="18"/>
        <end position="242"/>
    </location>
</feature>
<keyword evidence="7 8" id="KW-0472">Membrane</keyword>
<comment type="subcellular location">
    <subcellularLocation>
        <location evidence="1">Cell membrane</location>
        <topology evidence="1">Multi-pass membrane protein</topology>
    </subcellularLocation>
</comment>
<dbReference type="PANTHER" id="PTHR33908">
    <property type="entry name" value="MANNOSYLTRANSFERASE YKCB-RELATED"/>
    <property type="match status" value="1"/>
</dbReference>
<dbReference type="GO" id="GO:0010041">
    <property type="term" value="P:response to iron(III) ion"/>
    <property type="evidence" value="ECO:0007669"/>
    <property type="project" value="TreeGrafter"/>
</dbReference>
<evidence type="ECO:0000313" key="11">
    <source>
        <dbReference type="EMBL" id="AVY95043.1"/>
    </source>
</evidence>
<dbReference type="Pfam" id="PF18583">
    <property type="entry name" value="Arnt_C"/>
    <property type="match status" value="1"/>
</dbReference>
<keyword evidence="2" id="KW-1003">Cell membrane</keyword>
<dbReference type="OrthoDB" id="9775035at2"/>
<feature type="transmembrane region" description="Helical" evidence="8">
    <location>
        <begin position="264"/>
        <end position="290"/>
    </location>
</feature>
<dbReference type="InterPro" id="IPR050297">
    <property type="entry name" value="LipidA_mod_glycosyltrf_83"/>
</dbReference>
<evidence type="ECO:0000313" key="12">
    <source>
        <dbReference type="Proteomes" id="UP000244173"/>
    </source>
</evidence>
<dbReference type="KEGG" id="maer:DAI18_14070"/>
<sequence length="561" mass="61761">MTLNQKLLRHSGGLVFWACLAIVWLGTLGQRALITPDEGRYATLSLGMLHSGDWITPRLNNLLYFEKPAMQYWAGAIAFKLFGINEFAARFWPGLTGLLTVALVGLTGRKLWSPAAGRNAALVAAGCAWIVGNSHFLTLDTGVTFFLTAALSGFLLAQRDGADTRKRLFWNLFMWAAMAGATLSKGLIGILIPGTTLALYSLLARDVRPWTRMNWLPGLALFLVLSVPWFVLVSQQNPGFARFFFIHEHFQRFLTTEHRRTGPVWYFVPLLLAGFLPWTSLLPATLRAGWQREPGRFQPRRLLLAWSLFVFVFFSVSGSKLPSYILPMFPALALLLGRELEAMTAPRLARHLIAPALLWLAVLAALPFHARFASAETPPAALHALAVGLGIAAILFLLCAWFAWRALRRDERGLALAAWALGGFLAVTAGALGHNTYGQLKSSKAVAVAAAPLLTPATPVFSVAMYDQTLPFYLRRPVTLVAYSDEFAFGQAAEPDKSLPDIASFIRRWRELPAAAAMMGPGTFTTLSQGGLPMRVVYRDARRLFVIKPALRPMEPISETA</sequence>
<evidence type="ECO:0000256" key="1">
    <source>
        <dbReference type="ARBA" id="ARBA00004651"/>
    </source>
</evidence>
<evidence type="ECO:0000256" key="8">
    <source>
        <dbReference type="SAM" id="Phobius"/>
    </source>
</evidence>
<keyword evidence="6 8" id="KW-1133">Transmembrane helix</keyword>
<feature type="transmembrane region" description="Helical" evidence="8">
    <location>
        <begin position="172"/>
        <end position="203"/>
    </location>
</feature>
<keyword evidence="3" id="KW-0328">Glycosyltransferase</keyword>
<dbReference type="GO" id="GO:0000030">
    <property type="term" value="F:mannosyltransferase activity"/>
    <property type="evidence" value="ECO:0007669"/>
    <property type="project" value="InterPro"/>
</dbReference>
<feature type="transmembrane region" description="Helical" evidence="8">
    <location>
        <begin position="445"/>
        <end position="466"/>
    </location>
</feature>
<dbReference type="PANTHER" id="PTHR33908:SF3">
    <property type="entry name" value="UNDECAPRENYL PHOSPHATE-ALPHA-4-AMINO-4-DEOXY-L-ARABINOSE ARABINOSYL TRANSFERASE"/>
    <property type="match status" value="1"/>
</dbReference>
<dbReference type="GO" id="GO:0009103">
    <property type="term" value="P:lipopolysaccharide biosynthetic process"/>
    <property type="evidence" value="ECO:0007669"/>
    <property type="project" value="UniProtKB-ARBA"/>
</dbReference>
<accession>A0A2S0PCI6</accession>
<feature type="transmembrane region" description="Helical" evidence="8">
    <location>
        <begin position="12"/>
        <end position="34"/>
    </location>
</feature>
<feature type="transmembrane region" description="Helical" evidence="8">
    <location>
        <begin position="382"/>
        <end position="404"/>
    </location>
</feature>
<feature type="transmembrane region" description="Helical" evidence="8">
    <location>
        <begin position="302"/>
        <end position="318"/>
    </location>
</feature>
<evidence type="ECO:0000259" key="10">
    <source>
        <dbReference type="Pfam" id="PF18583"/>
    </source>
</evidence>
<evidence type="ECO:0000256" key="4">
    <source>
        <dbReference type="ARBA" id="ARBA00022679"/>
    </source>
</evidence>
<dbReference type="Proteomes" id="UP000244173">
    <property type="component" value="Chromosome"/>
</dbReference>
<dbReference type="RefSeq" id="WP_107889723.1">
    <property type="nucleotide sequence ID" value="NZ_CP028519.1"/>
</dbReference>
<keyword evidence="12" id="KW-1185">Reference proteome</keyword>
<evidence type="ECO:0000256" key="5">
    <source>
        <dbReference type="ARBA" id="ARBA00022692"/>
    </source>
</evidence>
<feature type="transmembrane region" description="Helical" evidence="8">
    <location>
        <begin position="91"/>
        <end position="108"/>
    </location>
</feature>
<organism evidence="11 12">
    <name type="scientific">Microvirgula aerodenitrificans</name>
    <dbReference type="NCBI Taxonomy" id="57480"/>
    <lineage>
        <taxon>Bacteria</taxon>
        <taxon>Pseudomonadati</taxon>
        <taxon>Pseudomonadota</taxon>
        <taxon>Betaproteobacteria</taxon>
        <taxon>Neisseriales</taxon>
        <taxon>Aquaspirillaceae</taxon>
        <taxon>Microvirgula</taxon>
    </lineage>
</organism>
<dbReference type="Pfam" id="PF02366">
    <property type="entry name" value="PMT"/>
    <property type="match status" value="1"/>
</dbReference>
<evidence type="ECO:0000256" key="6">
    <source>
        <dbReference type="ARBA" id="ARBA00022989"/>
    </source>
</evidence>
<keyword evidence="4" id="KW-0808">Transferase</keyword>
<dbReference type="STRING" id="1122240.GCA_000620105_01474"/>
<evidence type="ECO:0000256" key="3">
    <source>
        <dbReference type="ARBA" id="ARBA00022676"/>
    </source>
</evidence>
<protein>
    <recommendedName>
        <fullName evidence="13">Phospholipid carrier-dependent glycosyltransferase</fullName>
    </recommendedName>
</protein>
<feature type="transmembrane region" description="Helical" evidence="8">
    <location>
        <begin position="120"/>
        <end position="152"/>
    </location>
</feature>
<name>A0A2S0PCI6_9NEIS</name>
<feature type="transmembrane region" description="Helical" evidence="8">
    <location>
        <begin position="352"/>
        <end position="370"/>
    </location>
</feature>
<feature type="transmembrane region" description="Helical" evidence="8">
    <location>
        <begin position="215"/>
        <end position="233"/>
    </location>
</feature>
<proteinExistence type="predicted"/>
<dbReference type="InterPro" id="IPR003342">
    <property type="entry name" value="ArnT-like_N"/>
</dbReference>
<gene>
    <name evidence="11" type="ORF">DAI18_14070</name>
</gene>
<evidence type="ECO:0000256" key="2">
    <source>
        <dbReference type="ARBA" id="ARBA00022475"/>
    </source>
</evidence>
<evidence type="ECO:0008006" key="13">
    <source>
        <dbReference type="Google" id="ProtNLM"/>
    </source>
</evidence>
<evidence type="ECO:0000259" key="9">
    <source>
        <dbReference type="Pfam" id="PF02366"/>
    </source>
</evidence>
<feature type="domain" description="Aminoarabinose transferase C-terminal" evidence="10">
    <location>
        <begin position="449"/>
        <end position="547"/>
    </location>
</feature>
<dbReference type="GO" id="GO:0005886">
    <property type="term" value="C:plasma membrane"/>
    <property type="evidence" value="ECO:0007669"/>
    <property type="project" value="UniProtKB-SubCell"/>
</dbReference>
<dbReference type="GO" id="GO:0006493">
    <property type="term" value="P:protein O-linked glycosylation"/>
    <property type="evidence" value="ECO:0007669"/>
    <property type="project" value="InterPro"/>
</dbReference>
<reference evidence="11 12" key="1">
    <citation type="submission" date="2018-04" db="EMBL/GenBank/DDBJ databases">
        <title>Denitrifier Microvirgula.</title>
        <authorList>
            <person name="Anderson E."/>
            <person name="Jang J."/>
            <person name="Ishii S."/>
        </authorList>
    </citation>
    <scope>NUCLEOTIDE SEQUENCE [LARGE SCALE GENOMIC DNA]</scope>
    <source>
        <strain evidence="11 12">BE2.4</strain>
    </source>
</reference>
<feature type="transmembrane region" description="Helical" evidence="8">
    <location>
        <begin position="416"/>
        <end position="433"/>
    </location>
</feature>
<dbReference type="AlphaFoldDB" id="A0A2S0PCI6"/>
<dbReference type="EMBL" id="CP028519">
    <property type="protein sequence ID" value="AVY95043.1"/>
    <property type="molecule type" value="Genomic_DNA"/>
</dbReference>
<dbReference type="InterPro" id="IPR040845">
    <property type="entry name" value="Arnt_C"/>
</dbReference>
<keyword evidence="5 8" id="KW-0812">Transmembrane</keyword>
<dbReference type="GO" id="GO:0016763">
    <property type="term" value="F:pentosyltransferase activity"/>
    <property type="evidence" value="ECO:0007669"/>
    <property type="project" value="TreeGrafter"/>
</dbReference>